<feature type="compositionally biased region" description="Low complexity" evidence="1">
    <location>
        <begin position="173"/>
        <end position="187"/>
    </location>
</feature>
<keyword evidence="2" id="KW-0472">Membrane</keyword>
<keyword evidence="4" id="KW-1185">Reference proteome</keyword>
<accession>A0ABU6LN27</accession>
<organism evidence="3 4">
    <name type="scientific">Photobacterium piscicola</name>
    <dbReference type="NCBI Taxonomy" id="1378299"/>
    <lineage>
        <taxon>Bacteria</taxon>
        <taxon>Pseudomonadati</taxon>
        <taxon>Pseudomonadota</taxon>
        <taxon>Gammaproteobacteria</taxon>
        <taxon>Vibrionales</taxon>
        <taxon>Vibrionaceae</taxon>
        <taxon>Photobacterium</taxon>
    </lineage>
</organism>
<dbReference type="EMBL" id="JAYXUD010000024">
    <property type="protein sequence ID" value="MEC6900536.1"/>
    <property type="molecule type" value="Genomic_DNA"/>
</dbReference>
<name>A0ABU6LN27_9GAMM</name>
<evidence type="ECO:0000313" key="3">
    <source>
        <dbReference type="EMBL" id="MEC6900536.1"/>
    </source>
</evidence>
<reference evidence="3 4" key="1">
    <citation type="submission" date="2024-01" db="EMBL/GenBank/DDBJ databases">
        <title>Active colonisers of the gastrointestinal tract of Atlantic salmon farmed in a warm water region.</title>
        <authorList>
            <person name="Bowman J.P."/>
        </authorList>
    </citation>
    <scope>NUCLEOTIDE SEQUENCE [LARGE SCALE GENOMIC DNA]</scope>
    <source>
        <strain evidence="3 4">S4MW1</strain>
    </source>
</reference>
<dbReference type="NCBIfam" id="NF041940">
    <property type="entry name" value="choice_anch_X"/>
    <property type="match status" value="1"/>
</dbReference>
<gene>
    <name evidence="3" type="ORF">VXS00_17995</name>
</gene>
<evidence type="ECO:0000313" key="4">
    <source>
        <dbReference type="Proteomes" id="UP001339429"/>
    </source>
</evidence>
<proteinExistence type="predicted"/>
<feature type="region of interest" description="Disordered" evidence="1">
    <location>
        <begin position="173"/>
        <end position="196"/>
    </location>
</feature>
<feature type="transmembrane region" description="Helical" evidence="2">
    <location>
        <begin position="381"/>
        <end position="402"/>
    </location>
</feature>
<dbReference type="NCBIfam" id="TIGR03503">
    <property type="entry name" value="TIGR03503 family protein"/>
    <property type="match status" value="1"/>
</dbReference>
<evidence type="ECO:0000256" key="2">
    <source>
        <dbReference type="SAM" id="Phobius"/>
    </source>
</evidence>
<dbReference type="RefSeq" id="WP_327780204.1">
    <property type="nucleotide sequence ID" value="NZ_JAYXUD010000024.1"/>
</dbReference>
<evidence type="ECO:0000256" key="1">
    <source>
        <dbReference type="SAM" id="MobiDB-lite"/>
    </source>
</evidence>
<sequence length="416" mass="47317">MLRRLWLLIFYVPLCTWILIPSAWAQAEARLTWLDNRFRVDPEIEQITFVVTREQPSQSVVLVAPDGRKYYADRHAKTMSWYTDKGMDIISITHPMAGPWQALGKVSINNSIRFISNIQLQAEPLPAQLYQTEVLKFSAQLTQNKQPLLLRDFLDRVQLKVVFYPLTSILSNKSNKSNKSNESNESNDPTPIEVGQFADDGQEYDEVAGDGIFTVALNVNVEPGKYRVEIASTNGVFKRAVEQTVLVYPAPITTSFVQSHQPLTSHSVNIEAKADQTLAGSLAAYLVVKQPQQKPRIIQRSSHRQQSHLVLTWPNDAQIGKAWWRGWAYVTDSLTQRELVFRLSQQNYTQVAAVAVDFSASLAQQQAKQQLIIQNEQQQRLLWVVITNIVIVISVLVVLLMWRRKRAVQSDLIVPK</sequence>
<dbReference type="InterPro" id="IPR020010">
    <property type="entry name" value="CHP03503"/>
</dbReference>
<keyword evidence="2" id="KW-1133">Transmembrane helix</keyword>
<keyword evidence="2" id="KW-0812">Transmembrane</keyword>
<comment type="caution">
    <text evidence="3">The sequence shown here is derived from an EMBL/GenBank/DDBJ whole genome shotgun (WGS) entry which is preliminary data.</text>
</comment>
<dbReference type="Proteomes" id="UP001339429">
    <property type="component" value="Unassembled WGS sequence"/>
</dbReference>
<protein>
    <submittedName>
        <fullName evidence="3">TIGR03503 family protein</fullName>
    </submittedName>
</protein>